<dbReference type="SUPFAM" id="SSF55729">
    <property type="entry name" value="Acyl-CoA N-acyltransferases (Nat)"/>
    <property type="match status" value="1"/>
</dbReference>
<gene>
    <name evidence="4" type="ORF">BCR32DRAFT_267357</name>
</gene>
<dbReference type="InterPro" id="IPR000182">
    <property type="entry name" value="GNAT_dom"/>
</dbReference>
<dbReference type="EMBL" id="MCFG01000085">
    <property type="protein sequence ID" value="ORX82886.1"/>
    <property type="molecule type" value="Genomic_DNA"/>
</dbReference>
<dbReference type="InterPro" id="IPR050680">
    <property type="entry name" value="YpeA/RimI_acetyltransf"/>
</dbReference>
<name>A0A1Y1XBU2_9FUNG</name>
<dbReference type="InterPro" id="IPR016181">
    <property type="entry name" value="Acyl_CoA_acyltransferase"/>
</dbReference>
<reference evidence="4 5" key="2">
    <citation type="submission" date="2016-08" db="EMBL/GenBank/DDBJ databases">
        <title>Pervasive Adenine N6-methylation of Active Genes in Fungi.</title>
        <authorList>
            <consortium name="DOE Joint Genome Institute"/>
            <person name="Mondo S.J."/>
            <person name="Dannebaum R.O."/>
            <person name="Kuo R.C."/>
            <person name="Labutti K."/>
            <person name="Haridas S."/>
            <person name="Kuo A."/>
            <person name="Salamov A."/>
            <person name="Ahrendt S.R."/>
            <person name="Lipzen A."/>
            <person name="Sullivan W."/>
            <person name="Andreopoulos W.B."/>
            <person name="Clum A."/>
            <person name="Lindquist E."/>
            <person name="Daum C."/>
            <person name="Ramamoorthy G.K."/>
            <person name="Gryganskyi A."/>
            <person name="Culley D."/>
            <person name="Magnuson J.K."/>
            <person name="James T.Y."/>
            <person name="O'Malley M.A."/>
            <person name="Stajich J.E."/>
            <person name="Spatafora J.W."/>
            <person name="Visel A."/>
            <person name="Grigoriev I.V."/>
        </authorList>
    </citation>
    <scope>NUCLEOTIDE SEQUENCE [LARGE SCALE GENOMIC DNA]</scope>
    <source>
        <strain evidence="4 5">S4</strain>
    </source>
</reference>
<organism evidence="4 5">
    <name type="scientific">Anaeromyces robustus</name>
    <dbReference type="NCBI Taxonomy" id="1754192"/>
    <lineage>
        <taxon>Eukaryota</taxon>
        <taxon>Fungi</taxon>
        <taxon>Fungi incertae sedis</taxon>
        <taxon>Chytridiomycota</taxon>
        <taxon>Chytridiomycota incertae sedis</taxon>
        <taxon>Neocallimastigomycetes</taxon>
        <taxon>Neocallimastigales</taxon>
        <taxon>Neocallimastigaceae</taxon>
        <taxon>Anaeromyces</taxon>
    </lineage>
</organism>
<comment type="caution">
    <text evidence="4">The sequence shown here is derived from an EMBL/GenBank/DDBJ whole genome shotgun (WGS) entry which is preliminary data.</text>
</comment>
<reference evidence="4 5" key="1">
    <citation type="submission" date="2016-08" db="EMBL/GenBank/DDBJ databases">
        <title>A Parts List for Fungal Cellulosomes Revealed by Comparative Genomics.</title>
        <authorList>
            <consortium name="DOE Joint Genome Institute"/>
            <person name="Haitjema C.H."/>
            <person name="Gilmore S.P."/>
            <person name="Henske J.K."/>
            <person name="Solomon K.V."/>
            <person name="De Groot R."/>
            <person name="Kuo A."/>
            <person name="Mondo S.J."/>
            <person name="Salamov A.A."/>
            <person name="Labutti K."/>
            <person name="Zhao Z."/>
            <person name="Chiniquy J."/>
            <person name="Barry K."/>
            <person name="Brewer H.M."/>
            <person name="Purvine S.O."/>
            <person name="Wright A.T."/>
            <person name="Boxma B."/>
            <person name="Van Alen T."/>
            <person name="Hackstein J.H."/>
            <person name="Baker S.E."/>
            <person name="Grigoriev I.V."/>
            <person name="O'Malley M.A."/>
        </authorList>
    </citation>
    <scope>NUCLEOTIDE SEQUENCE [LARGE SCALE GENOMIC DNA]</scope>
    <source>
        <strain evidence="4 5">S4</strain>
    </source>
</reference>
<dbReference type="GO" id="GO:0016747">
    <property type="term" value="F:acyltransferase activity, transferring groups other than amino-acyl groups"/>
    <property type="evidence" value="ECO:0007669"/>
    <property type="project" value="InterPro"/>
</dbReference>
<evidence type="ECO:0000256" key="1">
    <source>
        <dbReference type="ARBA" id="ARBA00022679"/>
    </source>
</evidence>
<dbReference type="PANTHER" id="PTHR43420">
    <property type="entry name" value="ACETYLTRANSFERASE"/>
    <property type="match status" value="1"/>
</dbReference>
<evidence type="ECO:0000259" key="3">
    <source>
        <dbReference type="PROSITE" id="PS51186"/>
    </source>
</evidence>
<dbReference type="Gene3D" id="3.40.630.30">
    <property type="match status" value="1"/>
</dbReference>
<evidence type="ECO:0000256" key="2">
    <source>
        <dbReference type="ARBA" id="ARBA00023315"/>
    </source>
</evidence>
<dbReference type="OrthoDB" id="2129362at2759"/>
<dbReference type="Proteomes" id="UP000193944">
    <property type="component" value="Unassembled WGS sequence"/>
</dbReference>
<keyword evidence="1 4" id="KW-0808">Transferase</keyword>
<dbReference type="Pfam" id="PF00583">
    <property type="entry name" value="Acetyltransf_1"/>
    <property type="match status" value="1"/>
</dbReference>
<evidence type="ECO:0000313" key="5">
    <source>
        <dbReference type="Proteomes" id="UP000193944"/>
    </source>
</evidence>
<dbReference type="AlphaFoldDB" id="A0A1Y1XBU2"/>
<keyword evidence="5" id="KW-1185">Reference proteome</keyword>
<keyword evidence="2 4" id="KW-0012">Acyltransferase</keyword>
<sequence>MEYILCTEDNLDELEEFYNKEVLYLDETINYPKWVYNNYPSRSTIKAVIEKKEQYAYLENGKIVGAFVFNEEPGGKYENAKVSFNRGEYLIIHTLAIDHGHYKKGIASKIVKYCIEKAKKEGYKAICADIVPTNIPSRKLFEKSGFVYLGDFDLERNIEDIPVFSMYELKL</sequence>
<evidence type="ECO:0000313" key="4">
    <source>
        <dbReference type="EMBL" id="ORX82886.1"/>
    </source>
</evidence>
<proteinExistence type="predicted"/>
<protein>
    <submittedName>
        <fullName evidence="4">Acyl-CoA N-acyltransferase</fullName>
    </submittedName>
</protein>
<dbReference type="PROSITE" id="PS51186">
    <property type="entry name" value="GNAT"/>
    <property type="match status" value="1"/>
</dbReference>
<feature type="domain" description="N-acetyltransferase" evidence="3">
    <location>
        <begin position="1"/>
        <end position="171"/>
    </location>
</feature>
<accession>A0A1Y1XBU2</accession>